<feature type="compositionally biased region" description="Basic and acidic residues" evidence="1">
    <location>
        <begin position="423"/>
        <end position="445"/>
    </location>
</feature>
<dbReference type="CDD" id="cd07379">
    <property type="entry name" value="MPP_239FB"/>
    <property type="match status" value="1"/>
</dbReference>
<comment type="caution">
    <text evidence="3">The sequence shown here is derived from an EMBL/GenBank/DDBJ whole genome shotgun (WGS) entry which is preliminary data.</text>
</comment>
<evidence type="ECO:0000313" key="3">
    <source>
        <dbReference type="EMBL" id="KAK0631037.1"/>
    </source>
</evidence>
<dbReference type="EMBL" id="JAULSR010000002">
    <property type="protein sequence ID" value="KAK0631037.1"/>
    <property type="molecule type" value="Genomic_DNA"/>
</dbReference>
<protein>
    <submittedName>
        <fullName evidence="3">Metallo-dependent phosphatase-like protein</fullName>
    </submittedName>
</protein>
<name>A0AA39XBT1_9PEZI</name>
<evidence type="ECO:0000259" key="2">
    <source>
        <dbReference type="Pfam" id="PF00149"/>
    </source>
</evidence>
<organism evidence="3 4">
    <name type="scientific">Bombardia bombarda</name>
    <dbReference type="NCBI Taxonomy" id="252184"/>
    <lineage>
        <taxon>Eukaryota</taxon>
        <taxon>Fungi</taxon>
        <taxon>Dikarya</taxon>
        <taxon>Ascomycota</taxon>
        <taxon>Pezizomycotina</taxon>
        <taxon>Sordariomycetes</taxon>
        <taxon>Sordariomycetidae</taxon>
        <taxon>Sordariales</taxon>
        <taxon>Lasiosphaeriaceae</taxon>
        <taxon>Bombardia</taxon>
    </lineage>
</organism>
<feature type="region of interest" description="Disordered" evidence="1">
    <location>
        <begin position="414"/>
        <end position="445"/>
    </location>
</feature>
<dbReference type="PANTHER" id="PTHR12905:SF0">
    <property type="entry name" value="CALCINEURIN-LIKE PHOSPHOESTERASE DOMAIN-CONTAINING PROTEIN"/>
    <property type="match status" value="1"/>
</dbReference>
<dbReference type="InterPro" id="IPR029052">
    <property type="entry name" value="Metallo-depent_PP-like"/>
</dbReference>
<dbReference type="SUPFAM" id="SSF56300">
    <property type="entry name" value="Metallo-dependent phosphatases"/>
    <property type="match status" value="1"/>
</dbReference>
<accession>A0AA39XBT1</accession>
<feature type="region of interest" description="Disordered" evidence="1">
    <location>
        <begin position="262"/>
        <end position="284"/>
    </location>
</feature>
<reference evidence="3" key="1">
    <citation type="submission" date="2023-06" db="EMBL/GenBank/DDBJ databases">
        <title>Genome-scale phylogeny and comparative genomics of the fungal order Sordariales.</title>
        <authorList>
            <consortium name="Lawrence Berkeley National Laboratory"/>
            <person name="Hensen N."/>
            <person name="Bonometti L."/>
            <person name="Westerberg I."/>
            <person name="Brannstrom I.O."/>
            <person name="Guillou S."/>
            <person name="Cros-Aarteil S."/>
            <person name="Calhoun S."/>
            <person name="Haridas S."/>
            <person name="Kuo A."/>
            <person name="Mondo S."/>
            <person name="Pangilinan J."/>
            <person name="Riley R."/>
            <person name="LaButti K."/>
            <person name="Andreopoulos B."/>
            <person name="Lipzen A."/>
            <person name="Chen C."/>
            <person name="Yanf M."/>
            <person name="Daum C."/>
            <person name="Ng V."/>
            <person name="Clum A."/>
            <person name="Steindorff A."/>
            <person name="Ohm R."/>
            <person name="Martin F."/>
            <person name="Silar P."/>
            <person name="Natvig D."/>
            <person name="Lalanne C."/>
            <person name="Gautier V."/>
            <person name="Ament-velasquez S.L."/>
            <person name="Kruys A."/>
            <person name="Hutchinson M.I."/>
            <person name="Powell A.J."/>
            <person name="Barry K."/>
            <person name="Miller A.N."/>
            <person name="Grigoriev I.V."/>
            <person name="Debuchy R."/>
            <person name="Gladieux P."/>
            <person name="Thoren M.H."/>
            <person name="Johannesson H."/>
        </authorList>
    </citation>
    <scope>NUCLEOTIDE SEQUENCE</scope>
    <source>
        <strain evidence="3">SMH3391-2</strain>
    </source>
</reference>
<dbReference type="Gene3D" id="3.60.21.10">
    <property type="match status" value="1"/>
</dbReference>
<dbReference type="Proteomes" id="UP001174934">
    <property type="component" value="Unassembled WGS sequence"/>
</dbReference>
<evidence type="ECO:0000313" key="4">
    <source>
        <dbReference type="Proteomes" id="UP001174934"/>
    </source>
</evidence>
<feature type="domain" description="Calcineurin-like phosphoesterase" evidence="2">
    <location>
        <begin position="35"/>
        <end position="252"/>
    </location>
</feature>
<dbReference type="AlphaFoldDB" id="A0AA39XBT1"/>
<keyword evidence="4" id="KW-1185">Reference proteome</keyword>
<proteinExistence type="predicted"/>
<sequence>MTTFSHTPSAPNPGSESVSTPEKSPNANANLIPTRILIISDTHGNEFPLPTSTDKPIDLVIHCGDITRGSRIAHLHAAIAALARIPTPLKLVIAGNHDFTLDTPVFRARLAELRAERAADPSLVPATPSLLDKYGDVGDARRVFESAAARAAGVRFLDEGVYDFVLARTGARLKVYASPYTPAFGTPGFQYTEEEGHDFAIPRGVDVVVSHGPPKGVLDRVPMNGARAGSAELFAAVARARPRLHCFGHIHEAWGAELVTWRDQDGDGDGDGEEGRGRRRGRGGGVVVDSLEEAIKRRKREREPSHLVDIDQERSVLVDSLEALRVWDDTDEALEASEEKLRRLDQYITDKCCMTSHCAGDANPLIQEKHTLFVNAAAQKKIGRAPWIVDIELPRAEVEGERCNGCNGHGNGHGNGNNGSSHENGHGSSEDNSHDNAHSNGSSRD</sequence>
<dbReference type="InterPro" id="IPR004843">
    <property type="entry name" value="Calcineurin-like_PHP"/>
</dbReference>
<dbReference type="GO" id="GO:0016787">
    <property type="term" value="F:hydrolase activity"/>
    <property type="evidence" value="ECO:0007669"/>
    <property type="project" value="InterPro"/>
</dbReference>
<dbReference type="InterPro" id="IPR051693">
    <property type="entry name" value="UPF0046_metallophosphoest"/>
</dbReference>
<dbReference type="PANTHER" id="PTHR12905">
    <property type="entry name" value="METALLOPHOSPHOESTERASE"/>
    <property type="match status" value="1"/>
</dbReference>
<feature type="region of interest" description="Disordered" evidence="1">
    <location>
        <begin position="1"/>
        <end position="26"/>
    </location>
</feature>
<gene>
    <name evidence="3" type="ORF">B0T17DRAFT_616612</name>
</gene>
<evidence type="ECO:0000256" key="1">
    <source>
        <dbReference type="SAM" id="MobiDB-lite"/>
    </source>
</evidence>
<dbReference type="Pfam" id="PF00149">
    <property type="entry name" value="Metallophos"/>
    <property type="match status" value="1"/>
</dbReference>